<evidence type="ECO:0000256" key="1">
    <source>
        <dbReference type="SAM" id="SignalP"/>
    </source>
</evidence>
<reference evidence="3 6" key="1">
    <citation type="submission" date="2009-10" db="EMBL/GenBank/DDBJ databases">
        <authorList>
            <consortium name="Los Alamos National Laboratory (LANL)"/>
            <consortium name="National Microbial Pathogen Data Resource (NMPDR)"/>
            <person name="Munk A.C."/>
            <person name="Chertkov O."/>
            <person name="Tapia R."/>
            <person name="Green L."/>
            <person name="Rogers Y."/>
            <person name="Detter J.C."/>
            <person name="Bruce D."/>
            <person name="Brettin T.S."/>
            <person name="Colwell R.R."/>
            <person name="Huq A."/>
            <person name="Grim C.J."/>
            <person name="Hasan N.A."/>
            <person name="Bartels D."/>
            <person name="Vonstein V."/>
        </authorList>
    </citation>
    <scope>NUCLEOTIDE SEQUENCE [LARGE SCALE GENOMIC DNA]</scope>
    <source>
        <strain evidence="3 6">CIP 102891</strain>
    </source>
</reference>
<dbReference type="Gene3D" id="3.30.870.10">
    <property type="entry name" value="Endonuclease Chain A"/>
    <property type="match status" value="2"/>
</dbReference>
<dbReference type="GO" id="GO:0032049">
    <property type="term" value="P:cardiolipin biosynthetic process"/>
    <property type="evidence" value="ECO:0007669"/>
    <property type="project" value="UniProtKB-ARBA"/>
</dbReference>
<dbReference type="CDD" id="cd09113">
    <property type="entry name" value="PLDc_ymdC_like_2"/>
    <property type="match status" value="1"/>
</dbReference>
<dbReference type="PATRIC" id="fig|675816.5.peg.3059"/>
<feature type="domain" description="PLD phosphodiesterase" evidence="2">
    <location>
        <begin position="166"/>
        <end position="193"/>
    </location>
</feature>
<evidence type="ECO:0000313" key="4">
    <source>
        <dbReference type="EMBL" id="EGU48409.1"/>
    </source>
</evidence>
<dbReference type="EMBL" id="AFWH01000040">
    <property type="protein sequence ID" value="EGU48409.1"/>
    <property type="molecule type" value="Genomic_DNA"/>
</dbReference>
<dbReference type="eggNOG" id="COG1502">
    <property type="taxonomic scope" value="Bacteria"/>
</dbReference>
<keyword evidence="6" id="KW-1185">Reference proteome</keyword>
<proteinExistence type="predicted"/>
<reference evidence="4 5" key="3">
    <citation type="journal article" date="2012" name="Int. J. Syst. Evol. Microbiol.">
        <title>Vibrio caribbeanicus sp. nov., isolated from the marine sponge Scleritoderma cyanea.</title>
        <authorList>
            <person name="Hoffmann M."/>
            <person name="Monday S.R."/>
            <person name="Allard M.W."/>
            <person name="Strain E.A."/>
            <person name="Whittaker P."/>
            <person name="Naum M."/>
            <person name="McCarthy P.J."/>
            <person name="Lopez J.V."/>
            <person name="Fischer M."/>
            <person name="Brown E.W."/>
        </authorList>
    </citation>
    <scope>NUCLEOTIDE SEQUENCE [LARGE SCALE GENOMIC DNA]</scope>
    <source>
        <strain evidence="4">CIP 102891</strain>
        <strain evidence="5">CIP 102891 / ATCC 33934</strain>
    </source>
</reference>
<dbReference type="STRING" id="675816.VIA_001115"/>
<dbReference type="PROSITE" id="PS50035">
    <property type="entry name" value="PLD"/>
    <property type="match status" value="2"/>
</dbReference>
<dbReference type="Pfam" id="PF13091">
    <property type="entry name" value="PLDc_2"/>
    <property type="match status" value="2"/>
</dbReference>
<organism evidence="4 5">
    <name type="scientific">Vibrio orientalis CIP 102891 = ATCC 33934</name>
    <dbReference type="NCBI Taxonomy" id="675816"/>
    <lineage>
        <taxon>Bacteria</taxon>
        <taxon>Pseudomonadati</taxon>
        <taxon>Pseudomonadota</taxon>
        <taxon>Gammaproteobacteria</taxon>
        <taxon>Vibrionales</taxon>
        <taxon>Vibrionaceae</taxon>
        <taxon>Vibrio</taxon>
        <taxon>Vibrio oreintalis group</taxon>
    </lineage>
</organism>
<dbReference type="PANTHER" id="PTHR21248">
    <property type="entry name" value="CARDIOLIPIN SYNTHASE"/>
    <property type="match status" value="1"/>
</dbReference>
<name>C9QDQ5_VIBOR</name>
<feature type="domain" description="PLD phosphodiesterase" evidence="2">
    <location>
        <begin position="404"/>
        <end position="431"/>
    </location>
</feature>
<sequence>MPNLKRSAVIALAVISLASCGSLPEQVVHSNEPVTFTSSTLSQLSAQSEPSEVAADSSSVVLQESGWDALAQRLALVESAEHTIDIQYYIWNSDISGLYLANRLYAAADRGVKVRVMLDDINLNEREDLLTALNAHPNIEIRVFNPIPTRRGVTKWLNFLGDFSRLNRRMHNKSFTVDGAFSIVGGRNIGDEYFDLSEQINFKDRDVLVSGEVVTEIQSGFVDYWNSRWAYPVELLGGEVDTSLPTSDQITKPSYANYPLLPDNKADSVQLLTRVMEEAHWVDANYIYDDPIPQEVSDTDTPKRTAQYLSKLVDTATDSVIMESAYLVFDDSQLEEWQKLEQTGVNVKALTNSMASNDLVTNHSAYAGRRQDMLEHGIDLYELKPDSELCVESTKDSNKCAPSVAYGLHTKSLVIDDRIASIGSFNFNLRSTYLNTESILVINDQEVATMLNDKMEQTFVEENSWHLELKDGDVYWLSGDSEWDKEPETGKWRRMQSGFLQLLPIEKYL</sequence>
<feature type="chain" id="PRO_5003000467" evidence="1">
    <location>
        <begin position="22"/>
        <end position="509"/>
    </location>
</feature>
<evidence type="ECO:0000313" key="3">
    <source>
        <dbReference type="EMBL" id="EEX93957.1"/>
    </source>
</evidence>
<dbReference type="CDD" id="cd09111">
    <property type="entry name" value="PLDc_ymdC_like_1"/>
    <property type="match status" value="1"/>
</dbReference>
<dbReference type="InterPro" id="IPR001736">
    <property type="entry name" value="PLipase_D/transphosphatidylase"/>
</dbReference>
<evidence type="ECO:0000259" key="2">
    <source>
        <dbReference type="PROSITE" id="PS50035"/>
    </source>
</evidence>
<dbReference type="OrthoDB" id="9814092at2"/>
<protein>
    <submittedName>
        <fullName evidence="3">Cardiolipin synthetase</fullName>
    </submittedName>
    <submittedName>
        <fullName evidence="4">Phospholipase D</fullName>
    </submittedName>
</protein>
<gene>
    <name evidence="3" type="ORF">VIA_001115</name>
    <name evidence="4" type="ORF">VIOR3934_14902</name>
</gene>
<dbReference type="RefSeq" id="WP_004411625.1">
    <property type="nucleotide sequence ID" value="NZ_ACZV01000004.1"/>
</dbReference>
<dbReference type="SUPFAM" id="SSF56024">
    <property type="entry name" value="Phospholipase D/nuclease"/>
    <property type="match status" value="2"/>
</dbReference>
<dbReference type="Proteomes" id="UP000003515">
    <property type="component" value="Unassembled WGS sequence"/>
</dbReference>
<dbReference type="PANTHER" id="PTHR21248:SF12">
    <property type="entry name" value="CARDIOLIPIN SYNTHASE C"/>
    <property type="match status" value="1"/>
</dbReference>
<accession>C9QDQ5</accession>
<dbReference type="Proteomes" id="UP000002817">
    <property type="component" value="Unassembled WGS sequence"/>
</dbReference>
<keyword evidence="1" id="KW-0732">Signal</keyword>
<dbReference type="SMART" id="SM00155">
    <property type="entry name" value="PLDc"/>
    <property type="match status" value="2"/>
</dbReference>
<evidence type="ECO:0000313" key="5">
    <source>
        <dbReference type="Proteomes" id="UP000002817"/>
    </source>
</evidence>
<feature type="signal peptide" evidence="1">
    <location>
        <begin position="1"/>
        <end position="21"/>
    </location>
</feature>
<evidence type="ECO:0000313" key="6">
    <source>
        <dbReference type="Proteomes" id="UP000003515"/>
    </source>
</evidence>
<dbReference type="AlphaFoldDB" id="C9QDQ5"/>
<dbReference type="EMBL" id="ACZV01000004">
    <property type="protein sequence ID" value="EEX93957.1"/>
    <property type="molecule type" value="Genomic_DNA"/>
</dbReference>
<dbReference type="InterPro" id="IPR025202">
    <property type="entry name" value="PLD-like_dom"/>
</dbReference>
<dbReference type="PROSITE" id="PS51257">
    <property type="entry name" value="PROKAR_LIPOPROTEIN"/>
    <property type="match status" value="1"/>
</dbReference>
<dbReference type="GO" id="GO:0030572">
    <property type="term" value="F:phosphatidyltransferase activity"/>
    <property type="evidence" value="ECO:0007669"/>
    <property type="project" value="UniProtKB-ARBA"/>
</dbReference>
<comment type="caution">
    <text evidence="4">The sequence shown here is derived from an EMBL/GenBank/DDBJ whole genome shotgun (WGS) entry which is preliminary data.</text>
</comment>
<reference evidence="4" key="2">
    <citation type="submission" date="2011-08" db="EMBL/GenBank/DDBJ databases">
        <authorList>
            <person name="Hoffman M."/>
            <person name="Strain E.A."/>
            <person name="Brown E."/>
            <person name="Allard M.W."/>
        </authorList>
    </citation>
    <scope>NUCLEOTIDE SEQUENCE</scope>
    <source>
        <strain evidence="4">CIP 102891</strain>
    </source>
</reference>